<keyword evidence="3" id="KW-1185">Reference proteome</keyword>
<dbReference type="RefSeq" id="WP_221271272.1">
    <property type="nucleotide sequence ID" value="NZ_AP024819.1"/>
</dbReference>
<evidence type="ECO:0000313" key="3">
    <source>
        <dbReference type="Proteomes" id="UP000826146"/>
    </source>
</evidence>
<gene>
    <name evidence="2" type="ORF">NHP190012_11230</name>
</gene>
<organism evidence="2 3">
    <name type="scientific">Helicobacter gastrofelis</name>
    <dbReference type="NCBI Taxonomy" id="2849642"/>
    <lineage>
        <taxon>Bacteria</taxon>
        <taxon>Pseudomonadati</taxon>
        <taxon>Campylobacterota</taxon>
        <taxon>Epsilonproteobacteria</taxon>
        <taxon>Campylobacterales</taxon>
        <taxon>Helicobacteraceae</taxon>
        <taxon>Helicobacter</taxon>
    </lineage>
</organism>
<evidence type="ECO:0000256" key="1">
    <source>
        <dbReference type="SAM" id="MobiDB-lite"/>
    </source>
</evidence>
<dbReference type="Proteomes" id="UP000826146">
    <property type="component" value="Chromosome"/>
</dbReference>
<proteinExistence type="predicted"/>
<name>A0ABN6I7B7_9HELI</name>
<reference evidence="2 3" key="1">
    <citation type="submission" date="2021-07" db="EMBL/GenBank/DDBJ databases">
        <title>Novel Helicobacter sp. Isolated from a cat.</title>
        <authorList>
            <person name="Rimbara E."/>
            <person name="Suzuki M."/>
        </authorList>
    </citation>
    <scope>NUCLEOTIDE SEQUENCE [LARGE SCALE GENOMIC DNA]</scope>
    <source>
        <strain evidence="3">NHP19-012</strain>
    </source>
</reference>
<feature type="region of interest" description="Disordered" evidence="1">
    <location>
        <begin position="1"/>
        <end position="30"/>
    </location>
</feature>
<evidence type="ECO:0000313" key="2">
    <source>
        <dbReference type="EMBL" id="BCZ19481.1"/>
    </source>
</evidence>
<protein>
    <submittedName>
        <fullName evidence="2">Uncharacterized protein</fullName>
    </submittedName>
</protein>
<dbReference type="EMBL" id="AP024819">
    <property type="protein sequence ID" value="BCZ19481.1"/>
    <property type="molecule type" value="Genomic_DNA"/>
</dbReference>
<feature type="region of interest" description="Disordered" evidence="1">
    <location>
        <begin position="116"/>
        <end position="137"/>
    </location>
</feature>
<accession>A0ABN6I7B7</accession>
<feature type="compositionally biased region" description="Polar residues" evidence="1">
    <location>
        <begin position="1"/>
        <end position="18"/>
    </location>
</feature>
<sequence>MLKTIESQKTTLDTQNTALEERNKQVSDQAEEIERLNRALAGALANKSQESVQIKADAPTMIIQASTPADNNMEVSKNIDNKGEASINAKHSAVFSMPLETAQNGAKSAQELVEIAPKDTSSAQEPVETPLKAQKRP</sequence>